<evidence type="ECO:0008006" key="4">
    <source>
        <dbReference type="Google" id="ProtNLM"/>
    </source>
</evidence>
<dbReference type="EMBL" id="JAUSTT010000001">
    <property type="protein sequence ID" value="MDQ0174562.1"/>
    <property type="molecule type" value="Genomic_DNA"/>
</dbReference>
<comment type="caution">
    <text evidence="2">The sequence shown here is derived from an EMBL/GenBank/DDBJ whole genome shotgun (WGS) entry which is preliminary data.</text>
</comment>
<name>A0ABT9WMP5_9BACI</name>
<evidence type="ECO:0000313" key="3">
    <source>
        <dbReference type="Proteomes" id="UP001223586"/>
    </source>
</evidence>
<organism evidence="2 3">
    <name type="scientific">Bacillus chungangensis</name>
    <dbReference type="NCBI Taxonomy" id="587633"/>
    <lineage>
        <taxon>Bacteria</taxon>
        <taxon>Bacillati</taxon>
        <taxon>Bacillota</taxon>
        <taxon>Bacilli</taxon>
        <taxon>Bacillales</taxon>
        <taxon>Bacillaceae</taxon>
        <taxon>Bacillus</taxon>
    </lineage>
</organism>
<proteinExistence type="predicted"/>
<sequence length="227" mass="26641">MTTIVIIFLIILFIFILLIFTNISITIDFAHLQDDDRFQLKIRALRGLVRYNYEVPVIKIDKEDFAIVYEERSKGVRNSQQVKKWTWPDIRQRIAETKKFLENIVHLSMIIKKFLKTVKVQHFEWHSKIGLKEADKTAQLIGICWAAKGLTIAMISRYMKLMIRPDVSLIPSFQHPVTQTRFLCMFEVRAGNAILAGFKILKYWKGFRLATVSDTKRDEKIGRNQHV</sequence>
<evidence type="ECO:0000313" key="2">
    <source>
        <dbReference type="EMBL" id="MDQ0174562.1"/>
    </source>
</evidence>
<dbReference type="RefSeq" id="WP_307226120.1">
    <property type="nucleotide sequence ID" value="NZ_JAUSTT010000001.1"/>
</dbReference>
<dbReference type="Proteomes" id="UP001223586">
    <property type="component" value="Unassembled WGS sequence"/>
</dbReference>
<keyword evidence="1" id="KW-0472">Membrane</keyword>
<protein>
    <recommendedName>
        <fullName evidence="4">DUF2953 domain-containing protein</fullName>
    </recommendedName>
</protein>
<dbReference type="Pfam" id="PF11167">
    <property type="entry name" value="DUF2953"/>
    <property type="match status" value="1"/>
</dbReference>
<gene>
    <name evidence="2" type="ORF">J2S08_000393</name>
</gene>
<keyword evidence="1" id="KW-1133">Transmembrane helix</keyword>
<keyword evidence="1" id="KW-0812">Transmembrane</keyword>
<reference evidence="2 3" key="1">
    <citation type="submission" date="2023-07" db="EMBL/GenBank/DDBJ databases">
        <title>Genomic Encyclopedia of Type Strains, Phase IV (KMG-IV): sequencing the most valuable type-strain genomes for metagenomic binning, comparative biology and taxonomic classification.</title>
        <authorList>
            <person name="Goeker M."/>
        </authorList>
    </citation>
    <scope>NUCLEOTIDE SEQUENCE [LARGE SCALE GENOMIC DNA]</scope>
    <source>
        <strain evidence="2 3">DSM 23837</strain>
    </source>
</reference>
<feature type="transmembrane region" description="Helical" evidence="1">
    <location>
        <begin position="6"/>
        <end position="30"/>
    </location>
</feature>
<keyword evidence="3" id="KW-1185">Reference proteome</keyword>
<dbReference type="InterPro" id="IPR021338">
    <property type="entry name" value="DUF2953"/>
</dbReference>
<evidence type="ECO:0000256" key="1">
    <source>
        <dbReference type="SAM" id="Phobius"/>
    </source>
</evidence>
<accession>A0ABT9WMP5</accession>